<dbReference type="CDD" id="cd07067">
    <property type="entry name" value="HP_PGM_like"/>
    <property type="match status" value="1"/>
</dbReference>
<dbReference type="Pfam" id="PF00300">
    <property type="entry name" value="His_Phos_1"/>
    <property type="match status" value="1"/>
</dbReference>
<reference evidence="2" key="1">
    <citation type="journal article" date="2021" name="PeerJ">
        <title>Extensive microbial diversity within the chicken gut microbiome revealed by metagenomics and culture.</title>
        <authorList>
            <person name="Gilroy R."/>
            <person name="Ravi A."/>
            <person name="Getino M."/>
            <person name="Pursley I."/>
            <person name="Horton D.L."/>
            <person name="Alikhan N.F."/>
            <person name="Baker D."/>
            <person name="Gharbi K."/>
            <person name="Hall N."/>
            <person name="Watson M."/>
            <person name="Adriaenssens E.M."/>
            <person name="Foster-Nyarko E."/>
            <person name="Jarju S."/>
            <person name="Secka A."/>
            <person name="Antonio M."/>
            <person name="Oren A."/>
            <person name="Chaudhuri R.R."/>
            <person name="La Ragione R."/>
            <person name="Hildebrand F."/>
            <person name="Pallen M.J."/>
        </authorList>
    </citation>
    <scope>NUCLEOTIDE SEQUENCE</scope>
    <source>
        <strain evidence="2">ChiGjej5B5-7349</strain>
    </source>
</reference>
<name>A0A921SMB7_9MICO</name>
<keyword evidence="1" id="KW-0378">Hydrolase</keyword>
<dbReference type="EMBL" id="DYUK01000033">
    <property type="protein sequence ID" value="HJG79090.1"/>
    <property type="molecule type" value="Genomic_DNA"/>
</dbReference>
<dbReference type="Gene3D" id="3.40.50.1240">
    <property type="entry name" value="Phosphoglycerate mutase-like"/>
    <property type="match status" value="1"/>
</dbReference>
<dbReference type="AlphaFoldDB" id="A0A921SMB7"/>
<dbReference type="PANTHER" id="PTHR20935">
    <property type="entry name" value="PHOSPHOGLYCERATE MUTASE-RELATED"/>
    <property type="match status" value="1"/>
</dbReference>
<dbReference type="InterPro" id="IPR051021">
    <property type="entry name" value="Mito_Ser/Thr_phosphatase"/>
</dbReference>
<proteinExistence type="predicted"/>
<dbReference type="PANTHER" id="PTHR20935:SF0">
    <property type="entry name" value="SERINE_THREONINE-PROTEIN PHOSPHATASE PGAM5, MITOCHONDRIAL"/>
    <property type="match status" value="1"/>
</dbReference>
<dbReference type="Proteomes" id="UP000784435">
    <property type="component" value="Unassembled WGS sequence"/>
</dbReference>
<dbReference type="InterPro" id="IPR029033">
    <property type="entry name" value="His_PPase_superfam"/>
</dbReference>
<dbReference type="SUPFAM" id="SSF53254">
    <property type="entry name" value="Phosphoglycerate mutase-like"/>
    <property type="match status" value="1"/>
</dbReference>
<evidence type="ECO:0000313" key="3">
    <source>
        <dbReference type="Proteomes" id="UP000784435"/>
    </source>
</evidence>
<reference evidence="2" key="2">
    <citation type="submission" date="2021-09" db="EMBL/GenBank/DDBJ databases">
        <authorList>
            <person name="Gilroy R."/>
        </authorList>
    </citation>
    <scope>NUCLEOTIDE SEQUENCE</scope>
    <source>
        <strain evidence="2">ChiGjej5B5-7349</strain>
    </source>
</reference>
<comment type="caution">
    <text evidence="2">The sequence shown here is derived from an EMBL/GenBank/DDBJ whole genome shotgun (WGS) entry which is preliminary data.</text>
</comment>
<dbReference type="InterPro" id="IPR013078">
    <property type="entry name" value="His_Pase_superF_clade-1"/>
</dbReference>
<protein>
    <submittedName>
        <fullName evidence="2">Histidine phosphatase family protein</fullName>
    </submittedName>
</protein>
<dbReference type="SMART" id="SM00855">
    <property type="entry name" value="PGAM"/>
    <property type="match status" value="1"/>
</dbReference>
<organism evidence="2 3">
    <name type="scientific">Brevibacterium senegalense</name>
    <dbReference type="NCBI Taxonomy" id="1033736"/>
    <lineage>
        <taxon>Bacteria</taxon>
        <taxon>Bacillati</taxon>
        <taxon>Actinomycetota</taxon>
        <taxon>Actinomycetes</taxon>
        <taxon>Micrococcales</taxon>
        <taxon>Brevibacteriaceae</taxon>
        <taxon>Brevibacterium</taxon>
    </lineage>
</organism>
<evidence type="ECO:0000313" key="2">
    <source>
        <dbReference type="EMBL" id="HJG79090.1"/>
    </source>
</evidence>
<accession>A0A921SMB7</accession>
<evidence type="ECO:0000256" key="1">
    <source>
        <dbReference type="ARBA" id="ARBA00022801"/>
    </source>
</evidence>
<sequence length="219" mass="24033">MGVLYLVRHGQASFGTDDYDRLSDTGHQQARITGAHLASLGVRPTRVLHGSMLRQQQTARGILEGLGIEDTIPTRVDSGWNEYSAWSITGALSDTDPRASHDSRVFQDELERGIARWADSRNDGDYEETHSAFTTRVDRAFDDARAATGSGESTLIVSSAGSIGWTVARLMGGDFDQWMAFTRVTINTGITKIVTGRGGVSLVSFNEHTHQQPEMVTYR</sequence>
<gene>
    <name evidence="2" type="ORF">K8V08_01610</name>
</gene>
<dbReference type="GO" id="GO:0016787">
    <property type="term" value="F:hydrolase activity"/>
    <property type="evidence" value="ECO:0007669"/>
    <property type="project" value="UniProtKB-KW"/>
</dbReference>